<dbReference type="HAMAP" id="MF_02006">
    <property type="entry name" value="Tyr_tRNA_synth_type1"/>
    <property type="match status" value="1"/>
</dbReference>
<dbReference type="InterPro" id="IPR001412">
    <property type="entry name" value="aa-tRNA-synth_I_CS"/>
</dbReference>
<dbReference type="SUPFAM" id="SSF52374">
    <property type="entry name" value="Nucleotidylyl transferase"/>
    <property type="match status" value="1"/>
</dbReference>
<dbReference type="PROSITE" id="PS00178">
    <property type="entry name" value="AA_TRNA_LIGASE_I"/>
    <property type="match status" value="1"/>
</dbReference>
<dbReference type="NCBIfam" id="TIGR00234">
    <property type="entry name" value="tyrS"/>
    <property type="match status" value="1"/>
</dbReference>
<evidence type="ECO:0000256" key="4">
    <source>
        <dbReference type="ARBA" id="ARBA00022840"/>
    </source>
</evidence>
<dbReference type="EC" id="6.1.1.1" evidence="1 10"/>
<evidence type="ECO:0000256" key="2">
    <source>
        <dbReference type="ARBA" id="ARBA00022598"/>
    </source>
</evidence>
<dbReference type="GO" id="GO:0005739">
    <property type="term" value="C:mitochondrion"/>
    <property type="evidence" value="ECO:0007669"/>
    <property type="project" value="TreeGrafter"/>
</dbReference>
<organism evidence="11 12">
    <name type="scientific">Lactarius akahatsu</name>
    <dbReference type="NCBI Taxonomy" id="416441"/>
    <lineage>
        <taxon>Eukaryota</taxon>
        <taxon>Fungi</taxon>
        <taxon>Dikarya</taxon>
        <taxon>Basidiomycota</taxon>
        <taxon>Agaricomycotina</taxon>
        <taxon>Agaricomycetes</taxon>
        <taxon>Russulales</taxon>
        <taxon>Russulaceae</taxon>
        <taxon>Lactarius</taxon>
    </lineage>
</organism>
<dbReference type="PANTHER" id="PTHR11766">
    <property type="entry name" value="TYROSYL-TRNA SYNTHETASE"/>
    <property type="match status" value="1"/>
</dbReference>
<dbReference type="InterPro" id="IPR024088">
    <property type="entry name" value="Tyr-tRNA-ligase_bac-type"/>
</dbReference>
<evidence type="ECO:0000256" key="5">
    <source>
        <dbReference type="ARBA" id="ARBA00022917"/>
    </source>
</evidence>
<dbReference type="Gene3D" id="3.40.50.620">
    <property type="entry name" value="HUPs"/>
    <property type="match status" value="1"/>
</dbReference>
<keyword evidence="4 10" id="KW-0067">ATP-binding</keyword>
<dbReference type="Gene3D" id="1.10.240.10">
    <property type="entry name" value="Tyrosyl-Transfer RNA Synthetase"/>
    <property type="match status" value="1"/>
</dbReference>
<dbReference type="PRINTS" id="PR01040">
    <property type="entry name" value="TRNASYNTHTYR"/>
</dbReference>
<keyword evidence="12" id="KW-1185">Reference proteome</keyword>
<dbReference type="SUPFAM" id="SSF55174">
    <property type="entry name" value="Alpha-L RNA-binding motif"/>
    <property type="match status" value="1"/>
</dbReference>
<accession>A0AAD4LM45</accession>
<evidence type="ECO:0000256" key="10">
    <source>
        <dbReference type="RuleBase" id="RU361234"/>
    </source>
</evidence>
<reference evidence="11" key="1">
    <citation type="submission" date="2022-01" db="EMBL/GenBank/DDBJ databases">
        <title>Comparative genomics reveals a dynamic genome evolution in the ectomycorrhizal milk-cap (Lactarius) mushrooms.</title>
        <authorList>
            <consortium name="DOE Joint Genome Institute"/>
            <person name="Lebreton A."/>
            <person name="Tang N."/>
            <person name="Kuo A."/>
            <person name="LaButti K."/>
            <person name="Drula E."/>
            <person name="Barry K."/>
            <person name="Clum A."/>
            <person name="Lipzen A."/>
            <person name="Mousain D."/>
            <person name="Ng V."/>
            <person name="Wang R."/>
            <person name="Wang X."/>
            <person name="Dai Y."/>
            <person name="Henrissat B."/>
            <person name="Grigoriev I.V."/>
            <person name="Guerin-Laguette A."/>
            <person name="Yu F."/>
            <person name="Martin F.M."/>
        </authorList>
    </citation>
    <scope>NUCLEOTIDE SEQUENCE</scope>
    <source>
        <strain evidence="11">QP</strain>
    </source>
</reference>
<dbReference type="Proteomes" id="UP001201163">
    <property type="component" value="Unassembled WGS sequence"/>
</dbReference>
<comment type="similarity">
    <text evidence="10">Belongs to the class-I aminoacyl-tRNA synthetase family.</text>
</comment>
<evidence type="ECO:0000256" key="6">
    <source>
        <dbReference type="ARBA" id="ARBA00023146"/>
    </source>
</evidence>
<keyword evidence="2 10" id="KW-0436">Ligase</keyword>
<evidence type="ECO:0000256" key="3">
    <source>
        <dbReference type="ARBA" id="ARBA00022741"/>
    </source>
</evidence>
<dbReference type="InterPro" id="IPR002307">
    <property type="entry name" value="Tyr-tRNA-ligase"/>
</dbReference>
<dbReference type="FunFam" id="1.10.240.10:FF:000001">
    <property type="entry name" value="Tyrosine--tRNA ligase"/>
    <property type="match status" value="1"/>
</dbReference>
<dbReference type="GO" id="GO:0004831">
    <property type="term" value="F:tyrosine-tRNA ligase activity"/>
    <property type="evidence" value="ECO:0007669"/>
    <property type="project" value="UniProtKB-EC"/>
</dbReference>
<dbReference type="EMBL" id="JAKELL010000011">
    <property type="protein sequence ID" value="KAH8995676.1"/>
    <property type="molecule type" value="Genomic_DNA"/>
</dbReference>
<dbReference type="InterPro" id="IPR024107">
    <property type="entry name" value="Tyr-tRNA-ligase_bac_1"/>
</dbReference>
<dbReference type="GO" id="GO:0005829">
    <property type="term" value="C:cytosol"/>
    <property type="evidence" value="ECO:0007669"/>
    <property type="project" value="TreeGrafter"/>
</dbReference>
<dbReference type="Pfam" id="PF00579">
    <property type="entry name" value="tRNA-synt_1b"/>
    <property type="match status" value="1"/>
</dbReference>
<evidence type="ECO:0000256" key="8">
    <source>
        <dbReference type="ARBA" id="ARBA00048248"/>
    </source>
</evidence>
<keyword evidence="5 10" id="KW-0648">Protein biosynthesis</keyword>
<proteinExistence type="inferred from homology"/>
<dbReference type="InterPro" id="IPR014729">
    <property type="entry name" value="Rossmann-like_a/b/a_fold"/>
</dbReference>
<dbReference type="Gene3D" id="3.10.290.10">
    <property type="entry name" value="RNA-binding S4 domain"/>
    <property type="match status" value="1"/>
</dbReference>
<dbReference type="GO" id="GO:0003723">
    <property type="term" value="F:RNA binding"/>
    <property type="evidence" value="ECO:0007669"/>
    <property type="project" value="UniProtKB-KW"/>
</dbReference>
<evidence type="ECO:0000256" key="1">
    <source>
        <dbReference type="ARBA" id="ARBA00013160"/>
    </source>
</evidence>
<dbReference type="PANTHER" id="PTHR11766:SF0">
    <property type="entry name" value="TYROSINE--TRNA LIGASE, MITOCHONDRIAL"/>
    <property type="match status" value="1"/>
</dbReference>
<dbReference type="GO" id="GO:0006437">
    <property type="term" value="P:tyrosyl-tRNA aminoacylation"/>
    <property type="evidence" value="ECO:0007669"/>
    <property type="project" value="InterPro"/>
</dbReference>
<comment type="catalytic activity">
    <reaction evidence="8 10">
        <text>tRNA(Tyr) + L-tyrosine + ATP = L-tyrosyl-tRNA(Tyr) + AMP + diphosphate + H(+)</text>
        <dbReference type="Rhea" id="RHEA:10220"/>
        <dbReference type="Rhea" id="RHEA-COMP:9706"/>
        <dbReference type="Rhea" id="RHEA-COMP:9707"/>
        <dbReference type="ChEBI" id="CHEBI:15378"/>
        <dbReference type="ChEBI" id="CHEBI:30616"/>
        <dbReference type="ChEBI" id="CHEBI:33019"/>
        <dbReference type="ChEBI" id="CHEBI:58315"/>
        <dbReference type="ChEBI" id="CHEBI:78442"/>
        <dbReference type="ChEBI" id="CHEBI:78536"/>
        <dbReference type="ChEBI" id="CHEBI:456215"/>
        <dbReference type="EC" id="6.1.1.1"/>
    </reaction>
</comment>
<dbReference type="AlphaFoldDB" id="A0AAD4LM45"/>
<dbReference type="InterPro" id="IPR036986">
    <property type="entry name" value="S4_RNA-bd_sf"/>
</dbReference>
<keyword evidence="9" id="KW-0694">RNA-binding</keyword>
<evidence type="ECO:0000256" key="7">
    <source>
        <dbReference type="ARBA" id="ARBA00033323"/>
    </source>
</evidence>
<keyword evidence="6 10" id="KW-0030">Aminoacyl-tRNA synthetase</keyword>
<dbReference type="CDD" id="cd00805">
    <property type="entry name" value="TyrRS_core"/>
    <property type="match status" value="1"/>
</dbReference>
<gene>
    <name evidence="11" type="ORF">EDB92DRAFT_1845462</name>
</gene>
<comment type="caution">
    <text evidence="11">The sequence shown here is derived from an EMBL/GenBank/DDBJ whole genome shotgun (WGS) entry which is preliminary data.</text>
</comment>
<evidence type="ECO:0000313" key="12">
    <source>
        <dbReference type="Proteomes" id="UP001201163"/>
    </source>
</evidence>
<dbReference type="InterPro" id="IPR002305">
    <property type="entry name" value="aa-tRNA-synth_Ic"/>
</dbReference>
<name>A0AAD4LM45_9AGAM</name>
<sequence>MFSVFRSSGCHSPKICTLNIPRRNLSTRVGPLDELSSRGFVSQVTKPEQLRDFLQDQSRVVYSGIDPTADSLHVGHILPMMCLVHFQIHGHKVIPLIGGATALIGDPSGRSAERPHMEEAMAQNNMLKLSAAVQKFFERAGDYAGKRVSSLDESYIPPLVMNNIDWFKNLGVLEFLRVAGANARVNSMIARESVQSRLNSQQGISFAEFSYQLLQAYDFLALHERTGCTIQIGGSDQWGNIIAGLELIGRTNELSNRAAESRERAFGITTPLLTTATGAKFGKSAGNAIWLNEKLTSVYDFYQFFMKTSDEDVGRYLKLFTLLPLEKIEQTLEDHRRNPEERIAQKLLAEEVTELVHTVEGVKRAKSITRVLFGTDVSAVNAAEVLVALSGDRRLLSIPAEEMYGTTVLRLTVTHGVTKNTSAAKSLVAMRGLYLNGQTIDADRKIQPEDLIDGRLVIVRAGKDKHVVFTLQS</sequence>
<dbReference type="GO" id="GO:0005524">
    <property type="term" value="F:ATP binding"/>
    <property type="evidence" value="ECO:0007669"/>
    <property type="project" value="UniProtKB-KW"/>
</dbReference>
<evidence type="ECO:0000256" key="9">
    <source>
        <dbReference type="PROSITE-ProRule" id="PRU00182"/>
    </source>
</evidence>
<evidence type="ECO:0000313" key="11">
    <source>
        <dbReference type="EMBL" id="KAH8995676.1"/>
    </source>
</evidence>
<keyword evidence="3 10" id="KW-0547">Nucleotide-binding</keyword>
<protein>
    <recommendedName>
        <fullName evidence="1 10">Tyrosine--tRNA ligase</fullName>
        <ecNumber evidence="1 10">6.1.1.1</ecNumber>
    </recommendedName>
    <alternativeName>
        <fullName evidence="7 10">Tyrosyl-tRNA synthetase</fullName>
    </alternativeName>
</protein>
<dbReference type="PROSITE" id="PS50889">
    <property type="entry name" value="S4"/>
    <property type="match status" value="1"/>
</dbReference>